<dbReference type="Pfam" id="PF25081">
    <property type="entry name" value="CC142_N"/>
    <property type="match status" value="1"/>
</dbReference>
<evidence type="ECO:0000259" key="10">
    <source>
        <dbReference type="Pfam" id="PF14923"/>
    </source>
</evidence>
<reference evidence="12 13" key="1">
    <citation type="submission" date="2020-12" db="EMBL/GenBank/DDBJ databases">
        <title>De novo assembly of Tibetan sheep genome.</title>
        <authorList>
            <person name="Li X."/>
        </authorList>
    </citation>
    <scope>NUCLEOTIDE SEQUENCE [LARGE SCALE GENOMIC DNA]</scope>
    <source>
        <tissue evidence="12">Heart</tissue>
    </source>
</reference>
<dbReference type="PANTHER" id="PTHR21436:SF2">
    <property type="entry name" value="COILED-COIL DOMAIN-CONTAINING PROTEIN 142"/>
    <property type="match status" value="1"/>
</dbReference>
<evidence type="ECO:0000256" key="5">
    <source>
        <dbReference type="ARBA" id="ARBA00023128"/>
    </source>
</evidence>
<comment type="subcellular location">
    <subcellularLocation>
        <location evidence="1">Mitochondrion</location>
    </subcellularLocation>
</comment>
<evidence type="ECO:0000256" key="6">
    <source>
        <dbReference type="ARBA" id="ARBA00023274"/>
    </source>
</evidence>
<evidence type="ECO:0000256" key="9">
    <source>
        <dbReference type="SAM" id="MobiDB-lite"/>
    </source>
</evidence>
<dbReference type="Proteomes" id="UP000664991">
    <property type="component" value="Unassembled WGS sequence"/>
</dbReference>
<gene>
    <name evidence="12" type="ORF">JEQ12_014119</name>
</gene>
<sequence>MAQASRSGGLLPPLATVPPLRAQPGGAEEERWQRKRAGALRGDVRGWLALPVARSILCQDPRPDGAPKEQPWWVAPADAGEHSEAGAVDRGRELAPGGLIPPALRRLRAVLLRLQREREQLLQARDCALHLQAAVRFLRILSPGAPSPSHGPLLQLCRDLLQHLSGGAVLRSRLLETPHPRLLARPVGLAAQRLDATVEMRLRALGRAPATPALSSQLADLMLALSAYHQLQGKAFSQVPASARPYPPCRVLRLLTGERGCQAAGWLDEALRGSGLRDQLLRWCQEERELLPGLLGLLGGVTGSASSELGLGRAGALWSQYWTLLWAACAQSLSLGPWRDPRAAAQQLSQALGQASLPQECEKELASLCRNLIHQSLIWSWDQGFCQVLGSASGNESSLPASSCTSKLLQQLFPPLLDALREPRSGLLLCGPPGPAPLALGLCTLQTTLLWFWSRTQQYLAAWAPGSFLLLIQKDLPPLLQEAEALSRLASEESLALDVEQQLGLEIRKLTVQIQLLPEESLSLFFQECHKQATQDFELHMPRGRYWRHRLCPELPSIPSEYAGLVVRRILEPVLQGLHGLPPQAQAPALSQVLNAILGAWLDHILSHGIRFSLQGALQLRQDFGVVRDLLEEEQWGLSPELRQTLFMLSIFQRLDGALLCLLQQPLPKTQVHRGLPCCWRRLGDQHRQQRRRIRTERRSVTAEVRRGSQTLALETLPPATSPSGAGVTMAAALARLGLRSVKQVRVQFCPFEKNVESTRTFLQAVSSEKVRCTNLNCSVIADVRHDGSEPCVDVLFGDGHRLIMRGAHLTAQEMLTAFASHIQARGAAASGDKPSASTGR</sequence>
<evidence type="ECO:0000313" key="13">
    <source>
        <dbReference type="Proteomes" id="UP000664991"/>
    </source>
</evidence>
<dbReference type="GO" id="GO:0005840">
    <property type="term" value="C:ribosome"/>
    <property type="evidence" value="ECO:0007669"/>
    <property type="project" value="UniProtKB-KW"/>
</dbReference>
<dbReference type="EMBL" id="JAEMGP010000003">
    <property type="protein sequence ID" value="KAG5211690.1"/>
    <property type="molecule type" value="Genomic_DNA"/>
</dbReference>
<dbReference type="GO" id="GO:1990904">
    <property type="term" value="C:ribonucleoprotein complex"/>
    <property type="evidence" value="ECO:0007669"/>
    <property type="project" value="UniProtKB-KW"/>
</dbReference>
<evidence type="ECO:0000256" key="3">
    <source>
        <dbReference type="ARBA" id="ARBA00022946"/>
    </source>
</evidence>
<comment type="similarity">
    <text evidence="2">Belongs to the mitochondrion-specific ribosomal protein mL53 family.</text>
</comment>
<organism evidence="12 13">
    <name type="scientific">Ovis aries</name>
    <name type="common">Sheep</name>
    <dbReference type="NCBI Taxonomy" id="9940"/>
    <lineage>
        <taxon>Eukaryota</taxon>
        <taxon>Metazoa</taxon>
        <taxon>Chordata</taxon>
        <taxon>Craniata</taxon>
        <taxon>Vertebrata</taxon>
        <taxon>Euteleostomi</taxon>
        <taxon>Mammalia</taxon>
        <taxon>Eutheria</taxon>
        <taxon>Laurasiatheria</taxon>
        <taxon>Artiodactyla</taxon>
        <taxon>Ruminantia</taxon>
        <taxon>Pecora</taxon>
        <taxon>Bovidae</taxon>
        <taxon>Caprinae</taxon>
        <taxon>Ovis</taxon>
    </lineage>
</organism>
<protein>
    <recommendedName>
        <fullName evidence="7">Large ribosomal subunit protein mL53</fullName>
    </recommendedName>
    <alternativeName>
        <fullName evidence="8">39S ribosomal protein L53, mitochondrial</fullName>
    </alternativeName>
</protein>
<keyword evidence="3" id="KW-0809">Transit peptide</keyword>
<feature type="domain" description="CC142 N-terminal" evidence="11">
    <location>
        <begin position="102"/>
        <end position="299"/>
    </location>
</feature>
<comment type="caution">
    <text evidence="12">The sequence shown here is derived from an EMBL/GenBank/DDBJ whole genome shotgun (WGS) entry which is preliminary data.</text>
</comment>
<proteinExistence type="inferred from homology"/>
<evidence type="ECO:0000313" key="12">
    <source>
        <dbReference type="EMBL" id="KAG5211690.1"/>
    </source>
</evidence>
<accession>A0A836A9X8</accession>
<dbReference type="Pfam" id="PF14923">
    <property type="entry name" value="CCDC142"/>
    <property type="match status" value="1"/>
</dbReference>
<dbReference type="GO" id="GO:0005743">
    <property type="term" value="C:mitochondrial inner membrane"/>
    <property type="evidence" value="ECO:0007669"/>
    <property type="project" value="UniProtKB-ARBA"/>
</dbReference>
<feature type="region of interest" description="Disordered" evidence="9">
    <location>
        <begin position="1"/>
        <end position="34"/>
    </location>
</feature>
<dbReference type="InterPro" id="IPR026700">
    <property type="entry name" value="CCDC142"/>
</dbReference>
<dbReference type="InterPro" id="IPR055350">
    <property type="entry name" value="CCDC142_C"/>
</dbReference>
<dbReference type="InterPro" id="IPR019716">
    <property type="entry name" value="Ribosomal_mL53"/>
</dbReference>
<dbReference type="InterPro" id="IPR056901">
    <property type="entry name" value="CC142_N"/>
</dbReference>
<dbReference type="Gene3D" id="3.40.30.10">
    <property type="entry name" value="Glutaredoxin"/>
    <property type="match status" value="1"/>
</dbReference>
<dbReference type="PANTHER" id="PTHR21436">
    <property type="entry name" value="COILED-COIL DOMAIN-CONTAINING PROTEIN 142"/>
    <property type="match status" value="1"/>
</dbReference>
<keyword evidence="5" id="KW-0496">Mitochondrion</keyword>
<evidence type="ECO:0000259" key="11">
    <source>
        <dbReference type="Pfam" id="PF25081"/>
    </source>
</evidence>
<feature type="domain" description="Coiled-coil protein 142 C-terminal" evidence="10">
    <location>
        <begin position="322"/>
        <end position="679"/>
    </location>
</feature>
<dbReference type="AlphaFoldDB" id="A0A836A9X8"/>
<evidence type="ECO:0000256" key="7">
    <source>
        <dbReference type="ARBA" id="ARBA00035180"/>
    </source>
</evidence>
<keyword evidence="4" id="KW-0689">Ribosomal protein</keyword>
<dbReference type="FunFam" id="3.40.30.10:FF:000215">
    <property type="entry name" value="39S ribosomal protein L53, mitochondrial"/>
    <property type="match status" value="1"/>
</dbReference>
<evidence type="ECO:0000256" key="8">
    <source>
        <dbReference type="ARBA" id="ARBA00042721"/>
    </source>
</evidence>
<evidence type="ECO:0000256" key="1">
    <source>
        <dbReference type="ARBA" id="ARBA00004173"/>
    </source>
</evidence>
<keyword evidence="6" id="KW-0687">Ribonucleoprotein</keyword>
<dbReference type="Pfam" id="PF10780">
    <property type="entry name" value="MRP_L53"/>
    <property type="match status" value="1"/>
</dbReference>
<evidence type="ECO:0000256" key="4">
    <source>
        <dbReference type="ARBA" id="ARBA00022980"/>
    </source>
</evidence>
<evidence type="ECO:0000256" key="2">
    <source>
        <dbReference type="ARBA" id="ARBA00005557"/>
    </source>
</evidence>
<name>A0A836A9X8_SHEEP</name>